<dbReference type="Gene3D" id="3.40.30.10">
    <property type="entry name" value="Glutaredoxin"/>
    <property type="match status" value="1"/>
</dbReference>
<dbReference type="InterPro" id="IPR036249">
    <property type="entry name" value="Thioredoxin-like_sf"/>
</dbReference>
<evidence type="ECO:0000256" key="3">
    <source>
        <dbReference type="ARBA" id="ARBA00022968"/>
    </source>
</evidence>
<protein>
    <submittedName>
        <fullName evidence="7">TlpA disulfide reductase family protein</fullName>
    </submittedName>
</protein>
<proteinExistence type="predicted"/>
<dbReference type="PANTHER" id="PTHR42852:SF6">
    <property type="entry name" value="THIOL:DISULFIDE INTERCHANGE PROTEIN DSBE"/>
    <property type="match status" value="1"/>
</dbReference>
<keyword evidence="2" id="KW-0201">Cytochrome c-type biogenesis</keyword>
<evidence type="ECO:0000256" key="1">
    <source>
        <dbReference type="ARBA" id="ARBA00004196"/>
    </source>
</evidence>
<gene>
    <name evidence="7" type="ORF">SCMC78_31430</name>
</gene>
<keyword evidence="4" id="KW-1015">Disulfide bond</keyword>
<dbReference type="KEGG" id="stcm:SCMC78_31430"/>
<dbReference type="GO" id="GO:0017004">
    <property type="term" value="P:cytochrome complex assembly"/>
    <property type="evidence" value="ECO:0007669"/>
    <property type="project" value="UniProtKB-KW"/>
</dbReference>
<dbReference type="GO" id="GO:0030313">
    <property type="term" value="C:cell envelope"/>
    <property type="evidence" value="ECO:0007669"/>
    <property type="project" value="UniProtKB-SubCell"/>
</dbReference>
<dbReference type="EMBL" id="AP035884">
    <property type="protein sequence ID" value="BFP53336.1"/>
    <property type="molecule type" value="Genomic_DNA"/>
</dbReference>
<evidence type="ECO:0000259" key="6">
    <source>
        <dbReference type="PROSITE" id="PS51352"/>
    </source>
</evidence>
<reference evidence="7" key="1">
    <citation type="submission" date="2024-07" db="EMBL/GenBank/DDBJ databases">
        <title>Complete genome sequences of cellulolytic bacteria, Kitasatospora sp. CMC57 and Streptomyces sp. CMC78, isolated from Japanese agricultural soil.</title>
        <authorList>
            <person name="Hashimoto T."/>
            <person name="Ito M."/>
            <person name="Iwamoto M."/>
            <person name="Fukahori D."/>
            <person name="Shoda T."/>
            <person name="Sakoda M."/>
            <person name="Morohoshi T."/>
            <person name="Mitsuboshi M."/>
            <person name="Nishizawa T."/>
        </authorList>
    </citation>
    <scope>NUCLEOTIDE SEQUENCE</scope>
    <source>
        <strain evidence="7">CMC78</strain>
    </source>
</reference>
<organism evidence="7">
    <name type="scientific">Streptomyces sp. CMC78</name>
    <dbReference type="NCBI Taxonomy" id="3231512"/>
    <lineage>
        <taxon>Bacteria</taxon>
        <taxon>Bacillati</taxon>
        <taxon>Actinomycetota</taxon>
        <taxon>Actinomycetes</taxon>
        <taxon>Kitasatosporales</taxon>
        <taxon>Streptomycetaceae</taxon>
        <taxon>Streptomyces</taxon>
    </lineage>
</organism>
<dbReference type="AlphaFoldDB" id="A0AB33KH36"/>
<dbReference type="InterPro" id="IPR000866">
    <property type="entry name" value="AhpC/TSA"/>
</dbReference>
<keyword evidence="3" id="KW-0812">Transmembrane</keyword>
<dbReference type="Pfam" id="PF00578">
    <property type="entry name" value="AhpC-TSA"/>
    <property type="match status" value="1"/>
</dbReference>
<dbReference type="InterPro" id="IPR050553">
    <property type="entry name" value="Thioredoxin_ResA/DsbE_sf"/>
</dbReference>
<name>A0AB33KH36_9ACTN</name>
<keyword evidence="5" id="KW-0676">Redox-active center</keyword>
<dbReference type="PANTHER" id="PTHR42852">
    <property type="entry name" value="THIOL:DISULFIDE INTERCHANGE PROTEIN DSBE"/>
    <property type="match status" value="1"/>
</dbReference>
<keyword evidence="3" id="KW-0735">Signal-anchor</keyword>
<sequence>MPRATVAGESDEAARTVGTKCFAVGTCVGPGAPVASSVNVKSLRTSAATAMLLAALAGCSTSPPPVDGAGGSAPLKSYARADRVEMPEMAGERVDGKGRFSLKALRGKAVVVNAWASWCGPCRAEAPGLSRVHEELRGKGLRVVGVNADVSGGKARAFEKDAELLYPSLHDPQGRQLLRLPKGVVNTAGYPFTIIVDPEGRIAAARIGAIDETELKRLVVPLLPA</sequence>
<evidence type="ECO:0000313" key="7">
    <source>
        <dbReference type="EMBL" id="BFP53336.1"/>
    </source>
</evidence>
<dbReference type="GO" id="GO:0016209">
    <property type="term" value="F:antioxidant activity"/>
    <property type="evidence" value="ECO:0007669"/>
    <property type="project" value="InterPro"/>
</dbReference>
<dbReference type="CDD" id="cd02966">
    <property type="entry name" value="TlpA_like_family"/>
    <property type="match status" value="1"/>
</dbReference>
<dbReference type="PROSITE" id="PS51352">
    <property type="entry name" value="THIOREDOXIN_2"/>
    <property type="match status" value="1"/>
</dbReference>
<comment type="subcellular location">
    <subcellularLocation>
        <location evidence="1">Cell envelope</location>
    </subcellularLocation>
</comment>
<accession>A0AB33KH36</accession>
<evidence type="ECO:0000256" key="4">
    <source>
        <dbReference type="ARBA" id="ARBA00023157"/>
    </source>
</evidence>
<feature type="domain" description="Thioredoxin" evidence="6">
    <location>
        <begin position="80"/>
        <end position="224"/>
    </location>
</feature>
<dbReference type="GO" id="GO:0016491">
    <property type="term" value="F:oxidoreductase activity"/>
    <property type="evidence" value="ECO:0007669"/>
    <property type="project" value="InterPro"/>
</dbReference>
<evidence type="ECO:0000256" key="2">
    <source>
        <dbReference type="ARBA" id="ARBA00022748"/>
    </source>
</evidence>
<dbReference type="SUPFAM" id="SSF52833">
    <property type="entry name" value="Thioredoxin-like"/>
    <property type="match status" value="1"/>
</dbReference>
<evidence type="ECO:0000256" key="5">
    <source>
        <dbReference type="ARBA" id="ARBA00023284"/>
    </source>
</evidence>
<dbReference type="InterPro" id="IPR013766">
    <property type="entry name" value="Thioredoxin_domain"/>
</dbReference>